<dbReference type="Gene3D" id="3.40.47.10">
    <property type="match status" value="1"/>
</dbReference>
<sequence length="244" mass="25472">MKAWVLGIGWVSAAGIGRGRRGDRFAMAAGELPELSRRDIFTEPYPRFGRLDDFSRLGLAGIALALNDAGLDRWEQKRNIGIFAGTTRGCLETDRAYYDTVIPDGGALASPNLFAYTLSNTFLGEAAIRFGLAGSNLVLNDSDPAAFSALRLALESLAWGEAPLMLAGICDLPPAAGAAGASGRPPGAVFLVLSRERSASVPPLAEIALDAAGAVSVDAAGVADWPGLVQACLQPEEEIGRDCP</sequence>
<reference evidence="2 3" key="2">
    <citation type="journal article" date="2021" name="Int. J. Syst. Evol. Microbiol.">
        <title>Isolation and Polyphasic Characterization of Desulfuromonas versatilis sp. Nov., an Electrogenic Bacteria Capable of Versatile Metabolism Isolated from a Graphene Oxide-Reducing Enrichment Culture.</title>
        <authorList>
            <person name="Xie L."/>
            <person name="Yoshida N."/>
            <person name="Ishii S."/>
            <person name="Meng L."/>
        </authorList>
    </citation>
    <scope>NUCLEOTIDE SEQUENCE [LARGE SCALE GENOMIC DNA]</scope>
    <source>
        <strain evidence="2 3">NIT-T3</strain>
    </source>
</reference>
<dbReference type="RefSeq" id="WP_221250671.1">
    <property type="nucleotide sequence ID" value="NZ_AP024355.1"/>
</dbReference>
<dbReference type="Pfam" id="PF00109">
    <property type="entry name" value="ketoacyl-synt"/>
    <property type="match status" value="1"/>
</dbReference>
<name>A0ABM8HLZ0_9BACT</name>
<accession>A0ABM8HLZ0</accession>
<dbReference type="Proteomes" id="UP001319827">
    <property type="component" value="Chromosome"/>
</dbReference>
<reference evidence="2 3" key="1">
    <citation type="journal article" date="2016" name="C (Basel)">
        <title>Selective Growth of and Electricity Production by Marine Exoelectrogenic Bacteria in Self-Aggregated Hydrogel of Microbially Reduced Graphene Oxide.</title>
        <authorList>
            <person name="Yoshida N."/>
            <person name="Goto Y."/>
            <person name="Miyata Y."/>
        </authorList>
    </citation>
    <scope>NUCLEOTIDE SEQUENCE [LARGE SCALE GENOMIC DNA]</scope>
    <source>
        <strain evidence="2 3">NIT-T3</strain>
    </source>
</reference>
<protein>
    <recommendedName>
        <fullName evidence="1">Beta-ketoacyl synthase-like N-terminal domain-containing protein</fullName>
    </recommendedName>
</protein>
<gene>
    <name evidence="2" type="ORF">DESUT3_02620</name>
</gene>
<dbReference type="EMBL" id="AP024355">
    <property type="protein sequence ID" value="BCR03193.1"/>
    <property type="molecule type" value="Genomic_DNA"/>
</dbReference>
<evidence type="ECO:0000259" key="1">
    <source>
        <dbReference type="Pfam" id="PF00109"/>
    </source>
</evidence>
<evidence type="ECO:0000313" key="3">
    <source>
        <dbReference type="Proteomes" id="UP001319827"/>
    </source>
</evidence>
<feature type="domain" description="Beta-ketoacyl synthase-like N-terminal" evidence="1">
    <location>
        <begin position="48"/>
        <end position="172"/>
    </location>
</feature>
<dbReference type="InterPro" id="IPR014030">
    <property type="entry name" value="Ketoacyl_synth_N"/>
</dbReference>
<organism evidence="2 3">
    <name type="scientific">Desulfuromonas versatilis</name>
    <dbReference type="NCBI Taxonomy" id="2802975"/>
    <lineage>
        <taxon>Bacteria</taxon>
        <taxon>Pseudomonadati</taxon>
        <taxon>Thermodesulfobacteriota</taxon>
        <taxon>Desulfuromonadia</taxon>
        <taxon>Desulfuromonadales</taxon>
        <taxon>Desulfuromonadaceae</taxon>
        <taxon>Desulfuromonas</taxon>
    </lineage>
</organism>
<proteinExistence type="predicted"/>
<dbReference type="InterPro" id="IPR016039">
    <property type="entry name" value="Thiolase-like"/>
</dbReference>
<dbReference type="SUPFAM" id="SSF53901">
    <property type="entry name" value="Thiolase-like"/>
    <property type="match status" value="1"/>
</dbReference>
<keyword evidence="3" id="KW-1185">Reference proteome</keyword>
<evidence type="ECO:0000313" key="2">
    <source>
        <dbReference type="EMBL" id="BCR03193.1"/>
    </source>
</evidence>